<proteinExistence type="predicted"/>
<dbReference type="RefSeq" id="WP_343847255.1">
    <property type="nucleotide sequence ID" value="NZ_BAAAEI010000025.1"/>
</dbReference>
<reference evidence="1 2" key="1">
    <citation type="journal article" date="2019" name="Int. J. Syst. Evol. Microbiol.">
        <title>The Global Catalogue of Microorganisms (GCM) 10K type strain sequencing project: providing services to taxonomists for standard genome sequencing and annotation.</title>
        <authorList>
            <consortium name="The Broad Institute Genomics Platform"/>
            <consortium name="The Broad Institute Genome Sequencing Center for Infectious Disease"/>
            <person name="Wu L."/>
            <person name="Ma J."/>
        </authorList>
    </citation>
    <scope>NUCLEOTIDE SEQUENCE [LARGE SCALE GENOMIC DNA]</scope>
    <source>
        <strain evidence="1 2">JCM 13378</strain>
    </source>
</reference>
<gene>
    <name evidence="1" type="ORF">GCM10009092_40170</name>
</gene>
<name>A0ABN0XSK7_9ALTE</name>
<accession>A0ABN0XSK7</accession>
<evidence type="ECO:0000313" key="1">
    <source>
        <dbReference type="EMBL" id="GAA0371785.1"/>
    </source>
</evidence>
<evidence type="ECO:0000313" key="2">
    <source>
        <dbReference type="Proteomes" id="UP001501757"/>
    </source>
</evidence>
<dbReference type="Proteomes" id="UP001501757">
    <property type="component" value="Unassembled WGS sequence"/>
</dbReference>
<organism evidence="1 2">
    <name type="scientific">Bowmanella denitrificans</name>
    <dbReference type="NCBI Taxonomy" id="366582"/>
    <lineage>
        <taxon>Bacteria</taxon>
        <taxon>Pseudomonadati</taxon>
        <taxon>Pseudomonadota</taxon>
        <taxon>Gammaproteobacteria</taxon>
        <taxon>Alteromonadales</taxon>
        <taxon>Alteromonadaceae</taxon>
        <taxon>Bowmanella</taxon>
    </lineage>
</organism>
<keyword evidence="2" id="KW-1185">Reference proteome</keyword>
<sequence length="81" mass="9537">MDLQHVEEFEKFVKTEVKAAATELQGLEEGSRTHLQKLVYTNLVDRFDVMIDKTILANALHENLLEESLKNWIHLLQRLKY</sequence>
<protein>
    <submittedName>
        <fullName evidence="1">Uncharacterized protein</fullName>
    </submittedName>
</protein>
<comment type="caution">
    <text evidence="1">The sequence shown here is derived from an EMBL/GenBank/DDBJ whole genome shotgun (WGS) entry which is preliminary data.</text>
</comment>
<dbReference type="EMBL" id="BAAAEI010000025">
    <property type="protein sequence ID" value="GAA0371785.1"/>
    <property type="molecule type" value="Genomic_DNA"/>
</dbReference>